<dbReference type="Proteomes" id="UP001168990">
    <property type="component" value="Unassembled WGS sequence"/>
</dbReference>
<dbReference type="EMBL" id="JAQQBS010000003">
    <property type="protein sequence ID" value="KAK0171335.1"/>
    <property type="molecule type" value="Genomic_DNA"/>
</dbReference>
<dbReference type="AlphaFoldDB" id="A0AA39FKZ5"/>
<reference evidence="3" key="2">
    <citation type="submission" date="2023-03" db="EMBL/GenBank/DDBJ databases">
        <authorList>
            <person name="Inwood S.N."/>
            <person name="Skelly J.G."/>
            <person name="Guhlin J."/>
            <person name="Harrop T.W.R."/>
            <person name="Goldson S.G."/>
            <person name="Dearden P.K."/>
        </authorList>
    </citation>
    <scope>NUCLEOTIDE SEQUENCE</scope>
    <source>
        <strain evidence="3">Irish</strain>
        <tissue evidence="3">Whole body</tissue>
    </source>
</reference>
<evidence type="ECO:0000313" key="3">
    <source>
        <dbReference type="EMBL" id="KAK0171335.1"/>
    </source>
</evidence>
<evidence type="ECO:0000256" key="1">
    <source>
        <dbReference type="SAM" id="Coils"/>
    </source>
</evidence>
<keyword evidence="1" id="KW-0175">Coiled coil</keyword>
<gene>
    <name evidence="3" type="ORF">PV328_009079</name>
</gene>
<accession>A0AA39FKZ5</accession>
<evidence type="ECO:0000313" key="4">
    <source>
        <dbReference type="Proteomes" id="UP001168990"/>
    </source>
</evidence>
<feature type="coiled-coil region" evidence="1">
    <location>
        <begin position="604"/>
        <end position="650"/>
    </location>
</feature>
<feature type="region of interest" description="Disordered" evidence="2">
    <location>
        <begin position="532"/>
        <end position="561"/>
    </location>
</feature>
<keyword evidence="4" id="KW-1185">Reference proteome</keyword>
<proteinExistence type="predicted"/>
<comment type="caution">
    <text evidence="3">The sequence shown here is derived from an EMBL/GenBank/DDBJ whole genome shotgun (WGS) entry which is preliminary data.</text>
</comment>
<organism evidence="3 4">
    <name type="scientific">Microctonus aethiopoides</name>
    <dbReference type="NCBI Taxonomy" id="144406"/>
    <lineage>
        <taxon>Eukaryota</taxon>
        <taxon>Metazoa</taxon>
        <taxon>Ecdysozoa</taxon>
        <taxon>Arthropoda</taxon>
        <taxon>Hexapoda</taxon>
        <taxon>Insecta</taxon>
        <taxon>Pterygota</taxon>
        <taxon>Neoptera</taxon>
        <taxon>Endopterygota</taxon>
        <taxon>Hymenoptera</taxon>
        <taxon>Apocrita</taxon>
        <taxon>Ichneumonoidea</taxon>
        <taxon>Braconidae</taxon>
        <taxon>Euphorinae</taxon>
        <taxon>Microctonus</taxon>
    </lineage>
</organism>
<evidence type="ECO:0000256" key="2">
    <source>
        <dbReference type="SAM" id="MobiDB-lite"/>
    </source>
</evidence>
<name>A0AA39FKZ5_9HYME</name>
<sequence>MEALNKLFIQPEDEFQQRIKSADITEYKSSAHIKLADFQQHLAATDQKCKLMKNRLEYMKMVYQSVGFGRIERIAPDVFSLNSSNSILNDDRDVHHPPMRKKNEIEYHDMSSNIGQVDNENLSIITDTTNTKHSVRPNKNKSKNYFFTNKKEKKRKKTLNQINQTAKICRESLSTTPITSKNFSSSSNDLNNNENMIESQKIVIMSPSAKKNTKNSELISKITGAQLSTYNEDKLQKTDKTMKITSTSSIFSGNLKVEQNNIDNIDTSTEKFRKRKTRMRIIPVKKISQSELNNAATANLIKEKQTTEKKLDEVVEIYQNIAAKKKSPSVVSSKQQFKIEELKCFQLKDDPVTFIEINDKGTKQHLVNTSDKIKKQNTNHFHTEMEPNIYNSPDLEWSCSGNQEESNPLHMKHHHGDYQEPVTLSSWCNNPFTMKSYQQPTISSELKRVNRCYFGARVNLNNIPFVVGTSLTPSHNLGLNIQQIFSLIKHRQLTLSSDIKPVLISKIGEGIDPKVLFSDQLMDDSEKQKRVMSSEKISQQDTQHDDYGGSFRTRNNSGDSGEILMHITQSSMLRQREKELKMTRYDTKKCQSVTNNFTRIRNVLTKLQDQFEAMLNKHEKLTVQIEKENNPSLKKELAELEKGIDVKEEEISAVMGLYKEILALKHEMKLLRGKNSVICITTHSNEKHPTRIGGSSISARRLRIPHQHVRSFNCRKPTTVNCIREPTTTTRLVALLKRIQLYQQQLMDT</sequence>
<protein>
    <submittedName>
        <fullName evidence="3">Uncharacterized protein</fullName>
    </submittedName>
</protein>
<reference evidence="3" key="1">
    <citation type="journal article" date="2023" name="bioRxiv">
        <title>Scaffold-level genome assemblies of two parasitoid biocontrol wasps reveal the parthenogenesis mechanism and an associated novel virus.</title>
        <authorList>
            <person name="Inwood S."/>
            <person name="Skelly J."/>
            <person name="Guhlin J."/>
            <person name="Harrop T."/>
            <person name="Goldson S."/>
            <person name="Dearden P."/>
        </authorList>
    </citation>
    <scope>NUCLEOTIDE SEQUENCE</scope>
    <source>
        <strain evidence="3">Irish</strain>
        <tissue evidence="3">Whole body</tissue>
    </source>
</reference>